<dbReference type="STRING" id="402612.FP1933"/>
<dbReference type="Proteomes" id="UP000006394">
    <property type="component" value="Chromosome"/>
</dbReference>
<keyword evidence="3" id="KW-1185">Reference proteome</keyword>
<dbReference type="KEGG" id="fps:FP1933"/>
<gene>
    <name evidence="2" type="ordered locus">FP1933</name>
</gene>
<feature type="transmembrane region" description="Helical" evidence="1">
    <location>
        <begin position="159"/>
        <end position="179"/>
    </location>
</feature>
<evidence type="ECO:0000313" key="3">
    <source>
        <dbReference type="Proteomes" id="UP000006394"/>
    </source>
</evidence>
<reference evidence="2 3" key="1">
    <citation type="journal article" date="2007" name="Nat. Biotechnol.">
        <title>Complete genome sequence of the fish pathogen Flavobacterium psychrophilum.</title>
        <authorList>
            <person name="Duchaud E."/>
            <person name="Boussaha M."/>
            <person name="Loux V."/>
            <person name="Bernardet J.F."/>
            <person name="Michel C."/>
            <person name="Kerouault B."/>
            <person name="Mondot S."/>
            <person name="Nicolas P."/>
            <person name="Bossy R."/>
            <person name="Caron C."/>
            <person name="Bessieres P."/>
            <person name="Gibrat J.F."/>
            <person name="Claverol S."/>
            <person name="Dumetz F."/>
            <person name="Le Henaff M."/>
            <person name="Benmansour A."/>
        </authorList>
    </citation>
    <scope>NUCLEOTIDE SEQUENCE [LARGE SCALE GENOMIC DNA]</scope>
    <source>
        <strain evidence="3">ATCC 49511 / DSM 21280 / CIP 103535 / JIP02/86</strain>
    </source>
</reference>
<dbReference type="HOGENOM" id="CLU_106179_0_0_10"/>
<dbReference type="EnsemblBacteria" id="CAL43999">
    <property type="protein sequence ID" value="CAL43999"/>
    <property type="gene ID" value="FP1933"/>
</dbReference>
<dbReference type="EMBL" id="AM398681">
    <property type="protein sequence ID" value="CAL43999.1"/>
    <property type="molecule type" value="Genomic_DNA"/>
</dbReference>
<accession>A6H0X5</accession>
<protein>
    <submittedName>
        <fullName evidence="2">Uncharacterized protein</fullName>
    </submittedName>
</protein>
<feature type="transmembrane region" description="Helical" evidence="1">
    <location>
        <begin position="117"/>
        <end position="139"/>
    </location>
</feature>
<organism evidence="2 3">
    <name type="scientific">Flavobacterium psychrophilum (strain ATCC 49511 / DSM 21280 / CIP 103535 / JIP02/86)</name>
    <dbReference type="NCBI Taxonomy" id="402612"/>
    <lineage>
        <taxon>Bacteria</taxon>
        <taxon>Pseudomonadati</taxon>
        <taxon>Bacteroidota</taxon>
        <taxon>Flavobacteriia</taxon>
        <taxon>Flavobacteriales</taxon>
        <taxon>Flavobacteriaceae</taxon>
        <taxon>Flavobacterium</taxon>
    </lineage>
</organism>
<keyword evidence="1" id="KW-1133">Transmembrane helix</keyword>
<keyword evidence="1" id="KW-0812">Transmembrane</keyword>
<dbReference type="OrthoDB" id="709028at2"/>
<dbReference type="AlphaFoldDB" id="A6H0X5"/>
<name>A6H0X5_FLAPJ</name>
<dbReference type="PATRIC" id="fig|402612.5.peg.1958"/>
<dbReference type="GeneID" id="66551884"/>
<feature type="transmembrane region" description="Helical" evidence="1">
    <location>
        <begin position="78"/>
        <end position="96"/>
    </location>
</feature>
<keyword evidence="1" id="KW-0472">Membrane</keyword>
<feature type="transmembrane region" description="Helical" evidence="1">
    <location>
        <begin position="39"/>
        <end position="58"/>
    </location>
</feature>
<dbReference type="RefSeq" id="WP_011964037.1">
    <property type="nucleotide sequence ID" value="NC_009613.3"/>
</dbReference>
<dbReference type="eggNOG" id="ENOG5031FYV">
    <property type="taxonomic scope" value="Bacteria"/>
</dbReference>
<sequence length="202" mass="23984">MKELDLLKKDWNRNDNYPKFSEQEIYVMLHKNSSSSVKWIFYISVIEFVFLNGIGYLLTDKKEEVFFALHPFLNVLQYINYFVIIVFIFLFYKNYKAISVLESSRKLIELILKTRKVVTYYIFWNIFIGGISGAYAALAGWKEGYNANRLATSKAITEINYIALLLVMICIMGGIWYFYKLIYGRFLSKLKNNYEELKKFDF</sequence>
<proteinExistence type="predicted"/>
<evidence type="ECO:0000313" key="2">
    <source>
        <dbReference type="EMBL" id="CAL43999.1"/>
    </source>
</evidence>
<evidence type="ECO:0000256" key="1">
    <source>
        <dbReference type="SAM" id="Phobius"/>
    </source>
</evidence>